<dbReference type="SUPFAM" id="SSF51679">
    <property type="entry name" value="Bacterial luciferase-like"/>
    <property type="match status" value="1"/>
</dbReference>
<evidence type="ECO:0000256" key="4">
    <source>
        <dbReference type="ARBA" id="ARBA00023033"/>
    </source>
</evidence>
<feature type="binding site" evidence="6">
    <location>
        <position position="232"/>
    </location>
    <ligand>
        <name>FMN</name>
        <dbReference type="ChEBI" id="CHEBI:58210"/>
    </ligand>
</feature>
<dbReference type="EMBL" id="LABY01000153">
    <property type="protein sequence ID" value="KMO33380.1"/>
    <property type="molecule type" value="Genomic_DNA"/>
</dbReference>
<feature type="binding site" evidence="6">
    <location>
        <position position="106"/>
    </location>
    <ligand>
        <name>FMN</name>
        <dbReference type="ChEBI" id="CHEBI:58210"/>
    </ligand>
</feature>
<keyword evidence="10" id="KW-1185">Reference proteome</keyword>
<evidence type="ECO:0000313" key="10">
    <source>
        <dbReference type="Proteomes" id="UP000035955"/>
    </source>
</evidence>
<evidence type="ECO:0000256" key="2">
    <source>
        <dbReference type="ARBA" id="ARBA00022643"/>
    </source>
</evidence>
<keyword evidence="1 6" id="KW-0285">Flavoprotein</keyword>
<evidence type="ECO:0000313" key="9">
    <source>
        <dbReference type="EMBL" id="KMO33380.1"/>
    </source>
</evidence>
<dbReference type="InterPro" id="IPR016215">
    <property type="entry name" value="NTA_MOA"/>
</dbReference>
<dbReference type="OrthoDB" id="9779442at2"/>
<evidence type="ECO:0000256" key="3">
    <source>
        <dbReference type="ARBA" id="ARBA00023002"/>
    </source>
</evidence>
<comment type="caution">
    <text evidence="9">The sequence shown here is derived from an EMBL/GenBank/DDBJ whole genome shotgun (WGS) entry which is preliminary data.</text>
</comment>
<feature type="domain" description="Luciferase-like" evidence="8">
    <location>
        <begin position="36"/>
        <end position="385"/>
    </location>
</feature>
<dbReference type="GO" id="GO:0016705">
    <property type="term" value="F:oxidoreductase activity, acting on paired donors, with incorporation or reduction of molecular oxygen"/>
    <property type="evidence" value="ECO:0007669"/>
    <property type="project" value="InterPro"/>
</dbReference>
<protein>
    <submittedName>
        <fullName evidence="9">N5,N10-methylene tetrahydromethanopterin reductase</fullName>
    </submittedName>
</protein>
<reference evidence="9 10" key="1">
    <citation type="submission" date="2015-03" db="EMBL/GenBank/DDBJ databases">
        <title>Genome sequencing of Methylobacterium variabile DSM 16961.</title>
        <authorList>
            <person name="Chaudhry V."/>
            <person name="Patil P.B."/>
        </authorList>
    </citation>
    <scope>NUCLEOTIDE SEQUENCE [LARGE SCALE GENOMIC DNA]</scope>
    <source>
        <strain evidence="9 10">DSM 16961</strain>
    </source>
</reference>
<dbReference type="Proteomes" id="UP000035955">
    <property type="component" value="Unassembled WGS sequence"/>
</dbReference>
<dbReference type="InterPro" id="IPR051260">
    <property type="entry name" value="Diverse_substr_monoxygenases"/>
</dbReference>
<dbReference type="AlphaFoldDB" id="A0A0J6SDT3"/>
<dbReference type="PATRIC" id="fig|298794.3.peg.1553"/>
<evidence type="ECO:0000259" key="8">
    <source>
        <dbReference type="Pfam" id="PF00296"/>
    </source>
</evidence>
<dbReference type="PANTHER" id="PTHR30011">
    <property type="entry name" value="ALKANESULFONATE MONOOXYGENASE-RELATED"/>
    <property type="match status" value="1"/>
</dbReference>
<dbReference type="GO" id="GO:0004497">
    <property type="term" value="F:monooxygenase activity"/>
    <property type="evidence" value="ECO:0007669"/>
    <property type="project" value="UniProtKB-KW"/>
</dbReference>
<dbReference type="PIRSF" id="PIRSF000337">
    <property type="entry name" value="NTA_MOA"/>
    <property type="match status" value="1"/>
</dbReference>
<dbReference type="RefSeq" id="WP_048446163.1">
    <property type="nucleotide sequence ID" value="NZ_LABY01000153.1"/>
</dbReference>
<keyword evidence="2 6" id="KW-0288">FMN</keyword>
<accession>A0A0J6SDT3</accession>
<dbReference type="Gene3D" id="3.20.20.30">
    <property type="entry name" value="Luciferase-like domain"/>
    <property type="match status" value="1"/>
</dbReference>
<dbReference type="NCBIfam" id="TIGR03860">
    <property type="entry name" value="FMN_nitrolo"/>
    <property type="match status" value="1"/>
</dbReference>
<keyword evidence="3" id="KW-0560">Oxidoreductase</keyword>
<evidence type="ECO:0000256" key="6">
    <source>
        <dbReference type="PIRSR" id="PIRSR000337-1"/>
    </source>
</evidence>
<evidence type="ECO:0000256" key="5">
    <source>
        <dbReference type="ARBA" id="ARBA00033748"/>
    </source>
</evidence>
<feature type="binding site" evidence="6">
    <location>
        <position position="60"/>
    </location>
    <ligand>
        <name>FMN</name>
        <dbReference type="ChEBI" id="CHEBI:58210"/>
    </ligand>
</feature>
<feature type="binding site" evidence="6">
    <location>
        <position position="156"/>
    </location>
    <ligand>
        <name>FMN</name>
        <dbReference type="ChEBI" id="CHEBI:58210"/>
    </ligand>
</feature>
<evidence type="ECO:0000256" key="7">
    <source>
        <dbReference type="SAM" id="MobiDB-lite"/>
    </source>
</evidence>
<sequence length="461" mass="50402">MTTRRELRLNAFQMAAPSHNWAGLWRHPRDNQADYAKLSWWTDLARTAERGFLDGLFIADVFGLYDVYAGNGDAALAAGAQAPNADPVLAVSAMAHVTRHLGFGITQNLTYDHPFQFARRFTTLDHLTDGRLGWNIVTGYLDSGARGMGLAVSRDHDERYEAAEDFMAAVYKLWEGSWEDDAVVRDRAAGVFTRPDKVHRIVHDGPYYKVDARHLSEPSPQRTPVLYQAGTSDRGVRFAGCHAESVFLNGPTKPAAATAVRRVRDAAREAGRDPYDVLTFLGATVIVAPTSAEARDLRDEYRAYIDAAGQLALVSGWTGIDLSGLSLDDALSFARTNAIRSTVESLTRAARPTLVRDLLEFTPAGARAPVVVGSPVEVADELLSWVTETDVDGFNLVRTVMPESLDAVVDLLVPELQSRGAFKTAYRQGTLREKLFPARGARLPDSHPGAGFRPPAPRGDA</sequence>
<dbReference type="InterPro" id="IPR011251">
    <property type="entry name" value="Luciferase-like_dom"/>
</dbReference>
<organism evidence="9 10">
    <name type="scientific">Methylobacterium variabile</name>
    <dbReference type="NCBI Taxonomy" id="298794"/>
    <lineage>
        <taxon>Bacteria</taxon>
        <taxon>Pseudomonadati</taxon>
        <taxon>Pseudomonadota</taxon>
        <taxon>Alphaproteobacteria</taxon>
        <taxon>Hyphomicrobiales</taxon>
        <taxon>Methylobacteriaceae</taxon>
        <taxon>Methylobacterium</taxon>
    </lineage>
</organism>
<name>A0A0J6SDT3_9HYPH</name>
<feature type="region of interest" description="Disordered" evidence="7">
    <location>
        <begin position="437"/>
        <end position="461"/>
    </location>
</feature>
<proteinExistence type="inferred from homology"/>
<keyword evidence="4" id="KW-0503">Monooxygenase</keyword>
<comment type="similarity">
    <text evidence="5">Belongs to the NtaA/SnaA/DszA monooxygenase family.</text>
</comment>
<gene>
    <name evidence="9" type="ORF">VQ02_21010</name>
</gene>
<feature type="binding site" evidence="6">
    <location>
        <position position="160"/>
    </location>
    <ligand>
        <name>FMN</name>
        <dbReference type="ChEBI" id="CHEBI:58210"/>
    </ligand>
</feature>
<dbReference type="PANTHER" id="PTHR30011:SF16">
    <property type="entry name" value="C2H2 FINGER DOMAIN TRANSCRIPTION FACTOR (EUROFUNG)-RELATED"/>
    <property type="match status" value="1"/>
</dbReference>
<dbReference type="InterPro" id="IPR036661">
    <property type="entry name" value="Luciferase-like_sf"/>
</dbReference>
<dbReference type="Pfam" id="PF00296">
    <property type="entry name" value="Bac_luciferase"/>
    <property type="match status" value="1"/>
</dbReference>
<evidence type="ECO:0000256" key="1">
    <source>
        <dbReference type="ARBA" id="ARBA00022630"/>
    </source>
</evidence>